<dbReference type="Proteomes" id="UP001346869">
    <property type="component" value="Unassembled WGS sequence"/>
</dbReference>
<dbReference type="EMBL" id="JAUZQC010000008">
    <property type="protein sequence ID" value="KAK5867116.1"/>
    <property type="molecule type" value="Genomic_DNA"/>
</dbReference>
<organism evidence="1 2">
    <name type="scientific">Eleginops maclovinus</name>
    <name type="common">Patagonian blennie</name>
    <name type="synonym">Eleginus maclovinus</name>
    <dbReference type="NCBI Taxonomy" id="56733"/>
    <lineage>
        <taxon>Eukaryota</taxon>
        <taxon>Metazoa</taxon>
        <taxon>Chordata</taxon>
        <taxon>Craniata</taxon>
        <taxon>Vertebrata</taxon>
        <taxon>Euteleostomi</taxon>
        <taxon>Actinopterygii</taxon>
        <taxon>Neopterygii</taxon>
        <taxon>Teleostei</taxon>
        <taxon>Neoteleostei</taxon>
        <taxon>Acanthomorphata</taxon>
        <taxon>Eupercaria</taxon>
        <taxon>Perciformes</taxon>
        <taxon>Notothenioidei</taxon>
        <taxon>Eleginopidae</taxon>
        <taxon>Eleginops</taxon>
    </lineage>
</organism>
<accession>A0AAN8ALI8</accession>
<comment type="caution">
    <text evidence="1">The sequence shown here is derived from an EMBL/GenBank/DDBJ whole genome shotgun (WGS) entry which is preliminary data.</text>
</comment>
<sequence length="82" mass="9040">MRLSDVKEVGEAPPGGILLGFSIFQHSGESWLHAQLTHKLLSRQPAESEETSFCFLFPQLCSPSLTCTTFLQASFCLHCPSI</sequence>
<proteinExistence type="predicted"/>
<evidence type="ECO:0000313" key="2">
    <source>
        <dbReference type="Proteomes" id="UP001346869"/>
    </source>
</evidence>
<evidence type="ECO:0000313" key="1">
    <source>
        <dbReference type="EMBL" id="KAK5867116.1"/>
    </source>
</evidence>
<protein>
    <submittedName>
        <fullName evidence="1">Uncharacterized protein</fullName>
    </submittedName>
</protein>
<gene>
    <name evidence="1" type="ORF">PBY51_011635</name>
</gene>
<name>A0AAN8ALI8_ELEMC</name>
<reference evidence="1 2" key="2">
    <citation type="journal article" date="2023" name="Mol. Biol. Evol.">
        <title>Genomics of Secondarily Temperate Adaptation in the Only Non-Antarctic Icefish.</title>
        <authorList>
            <person name="Rivera-Colon A.G."/>
            <person name="Rayamajhi N."/>
            <person name="Minhas B.F."/>
            <person name="Madrigal G."/>
            <person name="Bilyk K.T."/>
            <person name="Yoon V."/>
            <person name="Hune M."/>
            <person name="Gregory S."/>
            <person name="Cheng C.H.C."/>
            <person name="Catchen J.M."/>
        </authorList>
    </citation>
    <scope>NUCLEOTIDE SEQUENCE [LARGE SCALE GENOMIC DNA]</scope>
    <source>
        <strain evidence="1">JMC-PN-2008</strain>
    </source>
</reference>
<dbReference type="AlphaFoldDB" id="A0AAN8ALI8"/>
<reference evidence="1 2" key="1">
    <citation type="journal article" date="2023" name="Genes (Basel)">
        <title>Chromosome-Level Genome Assembly and Circadian Gene Repertoire of the Patagonia Blennie Eleginops maclovinus-The Closest Ancestral Proxy of Antarctic Cryonotothenioids.</title>
        <authorList>
            <person name="Cheng C.C."/>
            <person name="Rivera-Colon A.G."/>
            <person name="Minhas B.F."/>
            <person name="Wilson L."/>
            <person name="Rayamajhi N."/>
            <person name="Vargas-Chacoff L."/>
            <person name="Catchen J.M."/>
        </authorList>
    </citation>
    <scope>NUCLEOTIDE SEQUENCE [LARGE SCALE GENOMIC DNA]</scope>
    <source>
        <strain evidence="1">JMC-PN-2008</strain>
    </source>
</reference>
<keyword evidence="2" id="KW-1185">Reference proteome</keyword>